<comment type="similarity">
    <text evidence="8">Belongs to the binding-protein-dependent transport system permease family. OppBC subfamily.</text>
</comment>
<dbReference type="GO" id="GO:0071916">
    <property type="term" value="F:dipeptide transmembrane transporter activity"/>
    <property type="evidence" value="ECO:0007669"/>
    <property type="project" value="TreeGrafter"/>
</dbReference>
<dbReference type="RefSeq" id="WP_067430898.1">
    <property type="nucleotide sequence ID" value="NZ_CP072598.1"/>
</dbReference>
<dbReference type="KEGG" id="ege:EM595_1913"/>
<keyword evidence="3" id="KW-1003">Cell membrane</keyword>
<dbReference type="Pfam" id="PF00528">
    <property type="entry name" value="BPD_transp_1"/>
    <property type="match status" value="1"/>
</dbReference>
<dbReference type="EMBL" id="LN907827">
    <property type="protein sequence ID" value="CUU24147.1"/>
    <property type="molecule type" value="Genomic_DNA"/>
</dbReference>
<evidence type="ECO:0000256" key="9">
    <source>
        <dbReference type="RuleBase" id="RU363032"/>
    </source>
</evidence>
<dbReference type="NCBIfam" id="NF011690">
    <property type="entry name" value="PRK15110.1"/>
    <property type="match status" value="1"/>
</dbReference>
<sequence length="321" mass="35694">MIIYSLRRLVLLLITLFLLSLVSFSLSYFTPNAPLLGASLLDAWWFWFKGMLTFDFGISSINGQPIGDQLLEVLPATLELCIVAFVLALLIGIPVGIIAGVMRNKWQDKAISAVALIGFSMPVFWLALLMTLFFSLTLGWLPVSGRFDLLYQVKTITGFALIDAWLSDSPWRDEMMTSVLLHMLLPVITLAVAPTTEVIRLMRISTSEVIDKNYIKAAATRGLSRFAVIRRHVLHNALPPVIPRLGLQFSSMLTLAMITEMVFNWPGLGRWMINAIRQQDYAAISAGVMVVGGMVIVVNVLSDILGAATNPLKHKEWYALR</sequence>
<dbReference type="AlphaFoldDB" id="A0A0U5L654"/>
<dbReference type="PATRIC" id="fig|1619313.3.peg.1986"/>
<dbReference type="PANTHER" id="PTHR43163:SF4">
    <property type="entry name" value="PUTRESCINE EXPORT SYSTEM PERMEASE PROTEIN SAPB"/>
    <property type="match status" value="1"/>
</dbReference>
<evidence type="ECO:0000256" key="3">
    <source>
        <dbReference type="ARBA" id="ARBA00022475"/>
    </source>
</evidence>
<dbReference type="Proteomes" id="UP000059419">
    <property type="component" value="Chromosome 1"/>
</dbReference>
<evidence type="ECO:0000256" key="6">
    <source>
        <dbReference type="ARBA" id="ARBA00022989"/>
    </source>
</evidence>
<dbReference type="STRING" id="1619313.EM595_1913"/>
<protein>
    <submittedName>
        <fullName evidence="11">Peptide transport system permease protein sapB</fullName>
    </submittedName>
</protein>
<dbReference type="Gene3D" id="1.10.3720.10">
    <property type="entry name" value="MetI-like"/>
    <property type="match status" value="1"/>
</dbReference>
<keyword evidence="4" id="KW-0997">Cell inner membrane</keyword>
<keyword evidence="7 9" id="KW-0472">Membrane</keyword>
<name>A0A0U5L654_9GAMM</name>
<organism evidence="11 12">
    <name type="scientific">Duffyella gerundensis</name>
    <dbReference type="NCBI Taxonomy" id="1619313"/>
    <lineage>
        <taxon>Bacteria</taxon>
        <taxon>Pseudomonadati</taxon>
        <taxon>Pseudomonadota</taxon>
        <taxon>Gammaproteobacteria</taxon>
        <taxon>Enterobacterales</taxon>
        <taxon>Erwiniaceae</taxon>
        <taxon>Duffyella</taxon>
    </lineage>
</organism>
<dbReference type="GO" id="GO:0005886">
    <property type="term" value="C:plasma membrane"/>
    <property type="evidence" value="ECO:0007669"/>
    <property type="project" value="UniProtKB-SubCell"/>
</dbReference>
<evidence type="ECO:0000256" key="5">
    <source>
        <dbReference type="ARBA" id="ARBA00022692"/>
    </source>
</evidence>
<dbReference type="CDD" id="cd06261">
    <property type="entry name" value="TM_PBP2"/>
    <property type="match status" value="1"/>
</dbReference>
<evidence type="ECO:0000256" key="4">
    <source>
        <dbReference type="ARBA" id="ARBA00022519"/>
    </source>
</evidence>
<dbReference type="PANTHER" id="PTHR43163">
    <property type="entry name" value="DIPEPTIDE TRANSPORT SYSTEM PERMEASE PROTEIN DPPB-RELATED"/>
    <property type="match status" value="1"/>
</dbReference>
<dbReference type="SUPFAM" id="SSF161098">
    <property type="entry name" value="MetI-like"/>
    <property type="match status" value="1"/>
</dbReference>
<reference evidence="12" key="1">
    <citation type="submission" date="2015-11" db="EMBL/GenBank/DDBJ databases">
        <authorList>
            <person name="Blom J."/>
        </authorList>
    </citation>
    <scope>NUCLEOTIDE SEQUENCE [LARGE SCALE GENOMIC DNA]</scope>
</reference>
<evidence type="ECO:0000256" key="1">
    <source>
        <dbReference type="ARBA" id="ARBA00004429"/>
    </source>
</evidence>
<evidence type="ECO:0000313" key="12">
    <source>
        <dbReference type="Proteomes" id="UP000059419"/>
    </source>
</evidence>
<dbReference type="PROSITE" id="PS50928">
    <property type="entry name" value="ABC_TM1"/>
    <property type="match status" value="1"/>
</dbReference>
<feature type="transmembrane region" description="Helical" evidence="9">
    <location>
        <begin position="114"/>
        <end position="141"/>
    </location>
</feature>
<dbReference type="GeneID" id="84613066"/>
<keyword evidence="12" id="KW-1185">Reference proteome</keyword>
<dbReference type="InterPro" id="IPR035906">
    <property type="entry name" value="MetI-like_sf"/>
</dbReference>
<evidence type="ECO:0000259" key="10">
    <source>
        <dbReference type="PROSITE" id="PS50928"/>
    </source>
</evidence>
<gene>
    <name evidence="11" type="primary">sapB</name>
    <name evidence="11" type="ORF">EM595_1913</name>
</gene>
<proteinExistence type="inferred from homology"/>
<dbReference type="InterPro" id="IPR000515">
    <property type="entry name" value="MetI-like"/>
</dbReference>
<keyword evidence="2 9" id="KW-0813">Transport</keyword>
<keyword evidence="6 9" id="KW-1133">Transmembrane helix</keyword>
<keyword evidence="5 9" id="KW-0812">Transmembrane</keyword>
<comment type="subcellular location">
    <subcellularLocation>
        <location evidence="1">Cell inner membrane</location>
        <topology evidence="1">Multi-pass membrane protein</topology>
    </subcellularLocation>
    <subcellularLocation>
        <location evidence="9">Cell membrane</location>
        <topology evidence="9">Multi-pass membrane protein</topology>
    </subcellularLocation>
</comment>
<evidence type="ECO:0000256" key="2">
    <source>
        <dbReference type="ARBA" id="ARBA00022448"/>
    </source>
</evidence>
<feature type="domain" description="ABC transmembrane type-1" evidence="10">
    <location>
        <begin position="74"/>
        <end position="302"/>
    </location>
</feature>
<evidence type="ECO:0000313" key="11">
    <source>
        <dbReference type="EMBL" id="CUU24147.1"/>
    </source>
</evidence>
<feature type="transmembrane region" description="Helical" evidence="9">
    <location>
        <begin position="82"/>
        <end position="102"/>
    </location>
</feature>
<accession>A0A0U5L654</accession>
<evidence type="ECO:0000256" key="7">
    <source>
        <dbReference type="ARBA" id="ARBA00023136"/>
    </source>
</evidence>
<dbReference type="OrthoDB" id="9805855at2"/>
<feature type="transmembrane region" description="Helical" evidence="9">
    <location>
        <begin position="283"/>
        <end position="305"/>
    </location>
</feature>
<feature type="transmembrane region" description="Helical" evidence="9">
    <location>
        <begin position="175"/>
        <end position="193"/>
    </location>
</feature>
<evidence type="ECO:0000256" key="8">
    <source>
        <dbReference type="ARBA" id="ARBA00024202"/>
    </source>
</evidence>